<evidence type="ECO:0000256" key="1">
    <source>
        <dbReference type="SAM" id="MobiDB-lite"/>
    </source>
</evidence>
<feature type="region of interest" description="Disordered" evidence="1">
    <location>
        <begin position="70"/>
        <end position="186"/>
    </location>
</feature>
<feature type="compositionally biased region" description="Basic and acidic residues" evidence="1">
    <location>
        <begin position="151"/>
        <end position="160"/>
    </location>
</feature>
<dbReference type="AlphaFoldDB" id="A0AAN8LNK7"/>
<proteinExistence type="predicted"/>
<reference evidence="2 3" key="1">
    <citation type="submission" date="2021-04" db="EMBL/GenBank/DDBJ databases">
        <authorList>
            <person name="De Guttry C."/>
            <person name="Zahm M."/>
            <person name="Klopp C."/>
            <person name="Cabau C."/>
            <person name="Louis A."/>
            <person name="Berthelot C."/>
            <person name="Parey E."/>
            <person name="Roest Crollius H."/>
            <person name="Montfort J."/>
            <person name="Robinson-Rechavi M."/>
            <person name="Bucao C."/>
            <person name="Bouchez O."/>
            <person name="Gislard M."/>
            <person name="Lluch J."/>
            <person name="Milhes M."/>
            <person name="Lampietro C."/>
            <person name="Lopez Roques C."/>
            <person name="Donnadieu C."/>
            <person name="Braasch I."/>
            <person name="Desvignes T."/>
            <person name="Postlethwait J."/>
            <person name="Bobe J."/>
            <person name="Wedekind C."/>
            <person name="Guiguen Y."/>
        </authorList>
    </citation>
    <scope>NUCLEOTIDE SEQUENCE [LARGE SCALE GENOMIC DNA]</scope>
    <source>
        <strain evidence="2">Cs_M1</strain>
        <tissue evidence="2">Blood</tissue>
    </source>
</reference>
<feature type="compositionally biased region" description="Low complexity" evidence="1">
    <location>
        <begin position="80"/>
        <end position="91"/>
    </location>
</feature>
<comment type="caution">
    <text evidence="2">The sequence shown here is derived from an EMBL/GenBank/DDBJ whole genome shotgun (WGS) entry which is preliminary data.</text>
</comment>
<sequence>MWRMSNLSSIMTTPTPLRTTSTVSAVRPVAPTRVRPTRFFTPGNLRQARELIRVLEEARQAINPKLLQLVNTGRGGGGRSRYSGNSSNANNPNLMYQDECNRRMRTVSGGSKDSRGSSGGTGNSSSSFSRDIRGGGSSRAGDRSSSSSSSYRDRGSRDSRSYGSNSSSSYDQYQSGSSQYKSGSSEWGAGSVSGAVWFSQQVQSAPSNPHQGHSPSWPRRFTPAQPMMGLMGHSPFQFAPPPPPTSQRK</sequence>
<feature type="region of interest" description="Disordered" evidence="1">
    <location>
        <begin position="200"/>
        <end position="249"/>
    </location>
</feature>
<keyword evidence="3" id="KW-1185">Reference proteome</keyword>
<feature type="compositionally biased region" description="Polar residues" evidence="1">
    <location>
        <begin position="200"/>
        <end position="214"/>
    </location>
</feature>
<protein>
    <submittedName>
        <fullName evidence="2">Uncharacterized protein</fullName>
    </submittedName>
</protein>
<dbReference type="Proteomes" id="UP001356427">
    <property type="component" value="Unassembled WGS sequence"/>
</dbReference>
<organism evidence="2 3">
    <name type="scientific">Coregonus suidteri</name>
    <dbReference type="NCBI Taxonomy" id="861788"/>
    <lineage>
        <taxon>Eukaryota</taxon>
        <taxon>Metazoa</taxon>
        <taxon>Chordata</taxon>
        <taxon>Craniata</taxon>
        <taxon>Vertebrata</taxon>
        <taxon>Euteleostomi</taxon>
        <taxon>Actinopterygii</taxon>
        <taxon>Neopterygii</taxon>
        <taxon>Teleostei</taxon>
        <taxon>Protacanthopterygii</taxon>
        <taxon>Salmoniformes</taxon>
        <taxon>Salmonidae</taxon>
        <taxon>Coregoninae</taxon>
        <taxon>Coregonus</taxon>
    </lineage>
</organism>
<feature type="compositionally biased region" description="Low complexity" evidence="1">
    <location>
        <begin position="161"/>
        <end position="185"/>
    </location>
</feature>
<evidence type="ECO:0000313" key="2">
    <source>
        <dbReference type="EMBL" id="KAK6311787.1"/>
    </source>
</evidence>
<dbReference type="EMBL" id="JAGTTL010000015">
    <property type="protein sequence ID" value="KAK6311787.1"/>
    <property type="molecule type" value="Genomic_DNA"/>
</dbReference>
<name>A0AAN8LNK7_9TELE</name>
<gene>
    <name evidence="2" type="ORF">J4Q44_G00174510</name>
</gene>
<accession>A0AAN8LNK7</accession>
<evidence type="ECO:0000313" key="3">
    <source>
        <dbReference type="Proteomes" id="UP001356427"/>
    </source>
</evidence>
<feature type="compositionally biased region" description="Pro residues" evidence="1">
    <location>
        <begin position="238"/>
        <end position="249"/>
    </location>
</feature>